<feature type="domain" description="Acyl-CoA oxidase C-alpha1" evidence="15">
    <location>
        <begin position="299"/>
        <end position="446"/>
    </location>
</feature>
<dbReference type="GO" id="GO:0055088">
    <property type="term" value="P:lipid homeostasis"/>
    <property type="evidence" value="ECO:0007669"/>
    <property type="project" value="TreeGrafter"/>
</dbReference>
<feature type="active site" description="Proton acceptor" evidence="11">
    <location>
        <position position="431"/>
    </location>
</feature>
<dbReference type="OrthoDB" id="538336at2759"/>
<dbReference type="GO" id="GO:0003997">
    <property type="term" value="F:acyl-CoA oxidase activity"/>
    <property type="evidence" value="ECO:0007669"/>
    <property type="project" value="InterPro"/>
</dbReference>
<reference evidence="16" key="1">
    <citation type="journal article" date="2020" name="bioRxiv">
        <title>Comparative genomics of Chlamydomonas.</title>
        <authorList>
            <person name="Craig R.J."/>
            <person name="Hasan A.R."/>
            <person name="Ness R.W."/>
            <person name="Keightley P.D."/>
        </authorList>
    </citation>
    <scope>NUCLEOTIDE SEQUENCE</scope>
    <source>
        <strain evidence="16">SAG 7.73</strain>
    </source>
</reference>
<evidence type="ECO:0000256" key="4">
    <source>
        <dbReference type="ARBA" id="ARBA00022630"/>
    </source>
</evidence>
<evidence type="ECO:0000256" key="3">
    <source>
        <dbReference type="ARBA" id="ARBA00006288"/>
    </source>
</evidence>
<evidence type="ECO:0000256" key="7">
    <source>
        <dbReference type="ARBA" id="ARBA00023002"/>
    </source>
</evidence>
<evidence type="ECO:0000259" key="15">
    <source>
        <dbReference type="Pfam" id="PF22924"/>
    </source>
</evidence>
<evidence type="ECO:0000313" key="17">
    <source>
        <dbReference type="Proteomes" id="UP000650467"/>
    </source>
</evidence>
<evidence type="ECO:0000256" key="12">
    <source>
        <dbReference type="PIRSR" id="PIRSR000168-2"/>
    </source>
</evidence>
<dbReference type="SUPFAM" id="SSF47203">
    <property type="entry name" value="Acyl-CoA dehydrogenase C-terminal domain-like"/>
    <property type="match status" value="2"/>
</dbReference>
<feature type="binding site" evidence="12">
    <location>
        <position position="197"/>
    </location>
    <ligand>
        <name>FAD</name>
        <dbReference type="ChEBI" id="CHEBI:57692"/>
    </ligand>
</feature>
<feature type="domain" description="Acyl-CoA oxidase C-terminal" evidence="13">
    <location>
        <begin position="494"/>
        <end position="627"/>
    </location>
</feature>
<protein>
    <recommendedName>
        <fullName evidence="10">Acyl-coenzyme A oxidase</fullName>
    </recommendedName>
</protein>
<dbReference type="Proteomes" id="UP000650467">
    <property type="component" value="Unassembled WGS sequence"/>
</dbReference>
<dbReference type="Pfam" id="PF02770">
    <property type="entry name" value="Acyl-CoA_dh_M"/>
    <property type="match status" value="1"/>
</dbReference>
<dbReference type="FunFam" id="1.20.140.10:FF:000010">
    <property type="entry name" value="Acyl-coenzyme A oxidase"/>
    <property type="match status" value="1"/>
</dbReference>
<keyword evidence="6" id="KW-0276">Fatty acid metabolism</keyword>
<dbReference type="Gene3D" id="1.20.140.10">
    <property type="entry name" value="Butyryl-CoA Dehydrogenase, subunit A, domain 3"/>
    <property type="match status" value="2"/>
</dbReference>
<dbReference type="InterPro" id="IPR036250">
    <property type="entry name" value="AcylCo_DH-like_C"/>
</dbReference>
<evidence type="ECO:0000313" key="16">
    <source>
        <dbReference type="EMBL" id="KAG2435787.1"/>
    </source>
</evidence>
<accession>A0A835SYQ9</accession>
<evidence type="ECO:0000256" key="5">
    <source>
        <dbReference type="ARBA" id="ARBA00022827"/>
    </source>
</evidence>
<dbReference type="PANTHER" id="PTHR10909:SF352">
    <property type="entry name" value="ACYL-COENZYME A OXIDASE-LIKE PROTEIN"/>
    <property type="match status" value="1"/>
</dbReference>
<dbReference type="InterPro" id="IPR009100">
    <property type="entry name" value="AcylCoA_DH/oxidase_NM_dom_sf"/>
</dbReference>
<name>A0A835SYQ9_CHLIN</name>
<evidence type="ECO:0000259" key="13">
    <source>
        <dbReference type="Pfam" id="PF01756"/>
    </source>
</evidence>
<dbReference type="InterPro" id="IPR012258">
    <property type="entry name" value="Acyl-CoA_oxidase"/>
</dbReference>
<comment type="similarity">
    <text evidence="3 10">Belongs to the acyl-CoA oxidase family.</text>
</comment>
<evidence type="ECO:0000256" key="8">
    <source>
        <dbReference type="ARBA" id="ARBA00023098"/>
    </source>
</evidence>
<comment type="caution">
    <text evidence="16">The sequence shown here is derived from an EMBL/GenBank/DDBJ whole genome shotgun (WGS) entry which is preliminary data.</text>
</comment>
<evidence type="ECO:0000259" key="14">
    <source>
        <dbReference type="Pfam" id="PF02770"/>
    </source>
</evidence>
<dbReference type="InterPro" id="IPR006091">
    <property type="entry name" value="Acyl-CoA_Oxase/DH_mid-dom"/>
</dbReference>
<dbReference type="AlphaFoldDB" id="A0A835SYQ9"/>
<comment type="subcellular location">
    <subcellularLocation>
        <location evidence="2">Peroxisome</location>
    </subcellularLocation>
</comment>
<dbReference type="SUPFAM" id="SSF56645">
    <property type="entry name" value="Acyl-CoA dehydrogenase NM domain-like"/>
    <property type="match status" value="1"/>
</dbReference>
<evidence type="ECO:0000256" key="11">
    <source>
        <dbReference type="PIRSR" id="PIRSR000168-1"/>
    </source>
</evidence>
<dbReference type="Pfam" id="PF22924">
    <property type="entry name" value="ACOX_C_alpha1"/>
    <property type="match status" value="1"/>
</dbReference>
<dbReference type="GO" id="GO:0033540">
    <property type="term" value="P:fatty acid beta-oxidation using acyl-CoA oxidase"/>
    <property type="evidence" value="ECO:0007669"/>
    <property type="project" value="TreeGrafter"/>
</dbReference>
<keyword evidence="17" id="KW-1185">Reference proteome</keyword>
<dbReference type="EMBL" id="JAEHOC010000014">
    <property type="protein sequence ID" value="KAG2435787.1"/>
    <property type="molecule type" value="Genomic_DNA"/>
</dbReference>
<dbReference type="FunFam" id="2.40.110.10:FF:000005">
    <property type="entry name" value="Acyl-coenzyme A oxidase"/>
    <property type="match status" value="1"/>
</dbReference>
<evidence type="ECO:0000256" key="1">
    <source>
        <dbReference type="ARBA" id="ARBA00001974"/>
    </source>
</evidence>
<evidence type="ECO:0000256" key="6">
    <source>
        <dbReference type="ARBA" id="ARBA00022832"/>
    </source>
</evidence>
<evidence type="ECO:0000256" key="10">
    <source>
        <dbReference type="PIRNR" id="PIRNR000168"/>
    </source>
</evidence>
<keyword evidence="8" id="KW-0443">Lipid metabolism</keyword>
<keyword evidence="5 10" id="KW-0274">FAD</keyword>
<gene>
    <name evidence="16" type="ORF">HXX76_006983</name>
</gene>
<organism evidence="16 17">
    <name type="scientific">Chlamydomonas incerta</name>
    <dbReference type="NCBI Taxonomy" id="51695"/>
    <lineage>
        <taxon>Eukaryota</taxon>
        <taxon>Viridiplantae</taxon>
        <taxon>Chlorophyta</taxon>
        <taxon>core chlorophytes</taxon>
        <taxon>Chlorophyceae</taxon>
        <taxon>CS clade</taxon>
        <taxon>Chlamydomonadales</taxon>
        <taxon>Chlamydomonadaceae</taxon>
        <taxon>Chlamydomonas</taxon>
    </lineage>
</organism>
<dbReference type="Gene3D" id="2.40.110.10">
    <property type="entry name" value="Butyryl-CoA Dehydrogenase, subunit A, domain 2"/>
    <property type="match status" value="1"/>
</dbReference>
<dbReference type="InterPro" id="IPR055060">
    <property type="entry name" value="ACOX_C_alpha1"/>
</dbReference>
<keyword evidence="4 10" id="KW-0285">Flavoprotein</keyword>
<keyword evidence="7" id="KW-0560">Oxidoreductase</keyword>
<comment type="cofactor">
    <cofactor evidence="1">
        <name>FAD</name>
        <dbReference type="ChEBI" id="CHEBI:57692"/>
    </cofactor>
</comment>
<dbReference type="GO" id="GO:0005504">
    <property type="term" value="F:fatty acid binding"/>
    <property type="evidence" value="ECO:0007669"/>
    <property type="project" value="TreeGrafter"/>
</dbReference>
<dbReference type="PIRSF" id="PIRSF000168">
    <property type="entry name" value="Acyl-CoA_oxidase"/>
    <property type="match status" value="1"/>
</dbReference>
<evidence type="ECO:0000256" key="2">
    <source>
        <dbReference type="ARBA" id="ARBA00004275"/>
    </source>
</evidence>
<dbReference type="InterPro" id="IPR046373">
    <property type="entry name" value="Acyl-CoA_Oxase/DH_mid-dom_sf"/>
</dbReference>
<dbReference type="PANTHER" id="PTHR10909">
    <property type="entry name" value="ELECTRON TRANSPORT OXIDOREDUCTASE"/>
    <property type="match status" value="1"/>
</dbReference>
<keyword evidence="9" id="KW-0576">Peroxisome</keyword>
<dbReference type="InterPro" id="IPR002655">
    <property type="entry name" value="Acyl-CoA_oxidase_C"/>
</dbReference>
<proteinExistence type="inferred from homology"/>
<feature type="domain" description="Acyl-CoA oxidase/dehydrogenase middle" evidence="14">
    <location>
        <begin position="154"/>
        <end position="263"/>
    </location>
</feature>
<dbReference type="GO" id="GO:0071949">
    <property type="term" value="F:FAD binding"/>
    <property type="evidence" value="ECO:0007669"/>
    <property type="project" value="InterPro"/>
</dbReference>
<sequence length="633" mass="67692">MSANTDVASERVAVLARQLCAGPASATTSLSVDAKQMREFMTHDNRQLRDAIFEFLKDDLYRPNLYQGLMDFREQTLQRLKKFVGQRFFSVTDYTSDPRRFIAALECLMYADYSLAIKAGVHFTLCGGTIAKLGTAYHHNKYLPGVDDLSLPGCFGMTELGHGSNVMGIETTAVYDAATREFVINTPSDEASKYWIGGSGQHGKICTVFAQLTVNGQWQGPHVFVVRLRDDAGRIMPGVRIQDQGPKMGLNGVDNGRIWFSNVRVPREDMLDAFATVSADGVYSSSIPSVSARFGTVVGGLTTGRVLIASGGIDGAKLALTIATRYSCARTQFGDRLIMDYVTQQARLLPPLAQTYAYHFALGHLKSLVAAKKASDAKTIHVLSSGLKAAATWSRVETMQDCRECCGGMGFLAANKIGPLMTDMNVDVTFEGDNTVMMQQVARALLEERAAARGTGPAMPPPGALAAPGGTACSRTLGGLLAFREAALVSQVADDMASAATRADGAAAKAAASSAAFDRNLDVVVQVGWASMEKFCYANFLKEVERAPPALQPSLAALARLYAVSRLQRSAAFYLAAGAISRADVAALRAAAAELYGQLTAGGPRCAAVALCDGFGVPDHLLQAPIAFDWRKI</sequence>
<feature type="binding site" evidence="12">
    <location>
        <position position="158"/>
    </location>
    <ligand>
        <name>FAD</name>
        <dbReference type="ChEBI" id="CHEBI:57692"/>
    </ligand>
</feature>
<dbReference type="Pfam" id="PF01756">
    <property type="entry name" value="ACOX"/>
    <property type="match status" value="1"/>
</dbReference>
<evidence type="ECO:0000256" key="9">
    <source>
        <dbReference type="ARBA" id="ARBA00023140"/>
    </source>
</evidence>
<dbReference type="GO" id="GO:0005777">
    <property type="term" value="C:peroxisome"/>
    <property type="evidence" value="ECO:0007669"/>
    <property type="project" value="UniProtKB-SubCell"/>
</dbReference>